<feature type="region of interest" description="Disordered" evidence="1">
    <location>
        <begin position="253"/>
        <end position="340"/>
    </location>
</feature>
<reference evidence="4 5" key="1">
    <citation type="submission" date="2025-04" db="UniProtKB">
        <authorList>
            <consortium name="RefSeq"/>
        </authorList>
    </citation>
    <scope>IDENTIFICATION</scope>
</reference>
<sequence length="388" mass="42462">MQLYTGKPGGGRGGGGGGGGGGAGGEKRASEKKQGQRVVLDVTEGLAGPCNVTCDNFFTSYELGQRLLRRELTMLGTVRKNKPELPPALLSVKGRSAFSSVFAFTPSTVLVSYVPKKNKNVILMSTLHSAATAANDVLLVDAGRRDKKPFAVLDYNATKGGVDNLDKVIGTYSCRRKTARWPVVFHNVLDVSCYNAFVVWREAHPDWMPGNRSKRRVFLEQLGKALVTPLIRRRRHPPRGEASASLVRTLQKGVRDPRAGPPPAPCPALPDSGQQQRQRQRQRQRQQQRQQRQQRQQWQRQEQALTADLVWGEDGDDEGDGGEHDALVPPLATGRKRARGKGVKFVRTRGTAKQTTFAIGARDTSATDICSSAVQTAPLAPEDNLFVH</sequence>
<dbReference type="PANTHER" id="PTHR46599:SF6">
    <property type="entry name" value="DUAL SPECIFICITY PHOSPHATASE 26"/>
    <property type="match status" value="1"/>
</dbReference>
<feature type="domain" description="PiggyBac transposable element-derived protein" evidence="2">
    <location>
        <begin position="27"/>
        <end position="197"/>
    </location>
</feature>
<evidence type="ECO:0000313" key="5">
    <source>
        <dbReference type="RefSeq" id="XP_055362250.1"/>
    </source>
</evidence>
<feature type="compositionally biased region" description="Low complexity" evidence="1">
    <location>
        <begin position="287"/>
        <end position="303"/>
    </location>
</feature>
<evidence type="ECO:0000313" key="3">
    <source>
        <dbReference type="Proteomes" id="UP000515150"/>
    </source>
</evidence>
<evidence type="ECO:0000313" key="9">
    <source>
        <dbReference type="RefSeq" id="XP_055362254.1"/>
    </source>
</evidence>
<dbReference type="GeneID" id="129603679"/>
<evidence type="ECO:0000313" key="6">
    <source>
        <dbReference type="RefSeq" id="XP_055362251.1"/>
    </source>
</evidence>
<evidence type="ECO:0000313" key="4">
    <source>
        <dbReference type="RefSeq" id="XP_055362249.1"/>
    </source>
</evidence>
<dbReference type="PANTHER" id="PTHR46599">
    <property type="entry name" value="PIGGYBAC TRANSPOSABLE ELEMENT-DERIVED PROTEIN 4"/>
    <property type="match status" value="1"/>
</dbReference>
<dbReference type="KEGG" id="bspl:129603679"/>
<dbReference type="RefSeq" id="XP_055362251.1">
    <property type="nucleotide sequence ID" value="XM_055506276.1"/>
</dbReference>
<protein>
    <submittedName>
        <fullName evidence="4 5">Uncharacterized protein LOC129603679 isoform X1</fullName>
    </submittedName>
</protein>
<feature type="compositionally biased region" description="Acidic residues" evidence="1">
    <location>
        <begin position="311"/>
        <end position="320"/>
    </location>
</feature>
<keyword evidence="3" id="KW-1185">Reference proteome</keyword>
<dbReference type="Proteomes" id="UP000515150">
    <property type="component" value="Chromosome 24"/>
</dbReference>
<feature type="compositionally biased region" description="Pro residues" evidence="1">
    <location>
        <begin position="259"/>
        <end position="268"/>
    </location>
</feature>
<dbReference type="Pfam" id="PF13843">
    <property type="entry name" value="DDE_Tnp_1_7"/>
    <property type="match status" value="1"/>
</dbReference>
<name>A0A9W2XKR9_BETSP</name>
<feature type="compositionally biased region" description="Gly residues" evidence="1">
    <location>
        <begin position="7"/>
        <end position="24"/>
    </location>
</feature>
<gene>
    <name evidence="4 5 6 7 8 9" type="primary">LOC129603679</name>
</gene>
<dbReference type="RefSeq" id="XP_055362253.1">
    <property type="nucleotide sequence ID" value="XM_055506278.1"/>
</dbReference>
<evidence type="ECO:0000313" key="7">
    <source>
        <dbReference type="RefSeq" id="XP_055362252.1"/>
    </source>
</evidence>
<dbReference type="RefSeq" id="XP_055362250.1">
    <property type="nucleotide sequence ID" value="XM_055506275.1"/>
</dbReference>
<proteinExistence type="predicted"/>
<accession>A0A9W2XKR9</accession>
<dbReference type="AlphaFoldDB" id="A0A9W2XKR9"/>
<dbReference type="RefSeq" id="XP_055362254.1">
    <property type="nucleotide sequence ID" value="XM_055506279.1"/>
</dbReference>
<dbReference type="RefSeq" id="XP_055362249.1">
    <property type="nucleotide sequence ID" value="XM_055506274.1"/>
</dbReference>
<dbReference type="RefSeq" id="XP_055362252.1">
    <property type="nucleotide sequence ID" value="XM_055506277.1"/>
</dbReference>
<organism evidence="3 7">
    <name type="scientific">Betta splendens</name>
    <name type="common">Siamese fighting fish</name>
    <dbReference type="NCBI Taxonomy" id="158456"/>
    <lineage>
        <taxon>Eukaryota</taxon>
        <taxon>Metazoa</taxon>
        <taxon>Chordata</taxon>
        <taxon>Craniata</taxon>
        <taxon>Vertebrata</taxon>
        <taxon>Euteleostomi</taxon>
        <taxon>Actinopterygii</taxon>
        <taxon>Neopterygii</taxon>
        <taxon>Teleostei</taxon>
        <taxon>Neoteleostei</taxon>
        <taxon>Acanthomorphata</taxon>
        <taxon>Anabantaria</taxon>
        <taxon>Anabantiformes</taxon>
        <taxon>Anabantoidei</taxon>
        <taxon>Osphronemidae</taxon>
        <taxon>Betta</taxon>
    </lineage>
</organism>
<feature type="compositionally biased region" description="Basic and acidic residues" evidence="1">
    <location>
        <begin position="25"/>
        <end position="34"/>
    </location>
</feature>
<dbReference type="InterPro" id="IPR029526">
    <property type="entry name" value="PGBD"/>
</dbReference>
<evidence type="ECO:0000313" key="8">
    <source>
        <dbReference type="RefSeq" id="XP_055362253.1"/>
    </source>
</evidence>
<evidence type="ECO:0000256" key="1">
    <source>
        <dbReference type="SAM" id="MobiDB-lite"/>
    </source>
</evidence>
<evidence type="ECO:0000259" key="2">
    <source>
        <dbReference type="Pfam" id="PF13843"/>
    </source>
</evidence>
<feature type="region of interest" description="Disordered" evidence="1">
    <location>
        <begin position="1"/>
        <end position="35"/>
    </location>
</feature>